<name>A0ABD3MA18_9STRA</name>
<feature type="region of interest" description="Disordered" evidence="1">
    <location>
        <begin position="52"/>
        <end position="76"/>
    </location>
</feature>
<evidence type="ECO:0000313" key="2">
    <source>
        <dbReference type="EMBL" id="KAL3760864.1"/>
    </source>
</evidence>
<comment type="caution">
    <text evidence="2">The sequence shown here is derived from an EMBL/GenBank/DDBJ whole genome shotgun (WGS) entry which is preliminary data.</text>
</comment>
<proteinExistence type="predicted"/>
<organism evidence="2 3">
    <name type="scientific">Discostella pseudostelligera</name>
    <dbReference type="NCBI Taxonomy" id="259834"/>
    <lineage>
        <taxon>Eukaryota</taxon>
        <taxon>Sar</taxon>
        <taxon>Stramenopiles</taxon>
        <taxon>Ochrophyta</taxon>
        <taxon>Bacillariophyta</taxon>
        <taxon>Coscinodiscophyceae</taxon>
        <taxon>Thalassiosirophycidae</taxon>
        <taxon>Stephanodiscales</taxon>
        <taxon>Stephanodiscaceae</taxon>
        <taxon>Discostella</taxon>
    </lineage>
</organism>
<evidence type="ECO:0000313" key="3">
    <source>
        <dbReference type="Proteomes" id="UP001530293"/>
    </source>
</evidence>
<dbReference type="EMBL" id="JALLBG020000169">
    <property type="protein sequence ID" value="KAL3760864.1"/>
    <property type="molecule type" value="Genomic_DNA"/>
</dbReference>
<accession>A0ABD3MA18</accession>
<dbReference type="AlphaFoldDB" id="A0ABD3MA18"/>
<feature type="region of interest" description="Disordered" evidence="1">
    <location>
        <begin position="182"/>
        <end position="201"/>
    </location>
</feature>
<evidence type="ECO:0000256" key="1">
    <source>
        <dbReference type="SAM" id="MobiDB-lite"/>
    </source>
</evidence>
<feature type="compositionally biased region" description="Basic and acidic residues" evidence="1">
    <location>
        <begin position="182"/>
        <end position="191"/>
    </location>
</feature>
<gene>
    <name evidence="2" type="ORF">ACHAWU_009465</name>
</gene>
<protein>
    <submittedName>
        <fullName evidence="2">Uncharacterized protein</fullName>
    </submittedName>
</protein>
<dbReference type="Proteomes" id="UP001530293">
    <property type="component" value="Unassembled WGS sequence"/>
</dbReference>
<keyword evidence="3" id="KW-1185">Reference proteome</keyword>
<reference evidence="2 3" key="1">
    <citation type="submission" date="2024-10" db="EMBL/GenBank/DDBJ databases">
        <title>Updated reference genomes for cyclostephanoid diatoms.</title>
        <authorList>
            <person name="Roberts W.R."/>
            <person name="Alverson A.J."/>
        </authorList>
    </citation>
    <scope>NUCLEOTIDE SEQUENCE [LARGE SCALE GENOMIC DNA]</scope>
    <source>
        <strain evidence="2 3">AJA232-27</strain>
    </source>
</reference>
<sequence length="224" mass="23975">MAFMPPASMPTSSLPNFLTEIHHHRFAISSSSSSTSLSSSFFADATESKKSSDATISTTTPSSSSSSSSPTNTEEVVDGITTAKQSATISPGDIVAISSSVIKAYSVPKSCYGSFHPTSHKFIPAVDHNNNNNNNNAIIKRSDSCLVLPIGLRGRVMQVYDAESLDRARPYVVKFEEGLDREDNIGERNDGGMEEGEEKGGGFNLPKGFTMHFSAEEIELVASL</sequence>
<feature type="compositionally biased region" description="Low complexity" evidence="1">
    <location>
        <begin position="53"/>
        <end position="73"/>
    </location>
</feature>